<dbReference type="EMBL" id="ML995489">
    <property type="protein sequence ID" value="KAF2140762.1"/>
    <property type="molecule type" value="Genomic_DNA"/>
</dbReference>
<keyword evidence="3" id="KW-1185">Reference proteome</keyword>
<reference evidence="2" key="1">
    <citation type="journal article" date="2020" name="Stud. Mycol.">
        <title>101 Dothideomycetes genomes: a test case for predicting lifestyles and emergence of pathogens.</title>
        <authorList>
            <person name="Haridas S."/>
            <person name="Albert R."/>
            <person name="Binder M."/>
            <person name="Bloem J."/>
            <person name="Labutti K."/>
            <person name="Salamov A."/>
            <person name="Andreopoulos B."/>
            <person name="Baker S."/>
            <person name="Barry K."/>
            <person name="Bills G."/>
            <person name="Bluhm B."/>
            <person name="Cannon C."/>
            <person name="Castanera R."/>
            <person name="Culley D."/>
            <person name="Daum C."/>
            <person name="Ezra D."/>
            <person name="Gonzalez J."/>
            <person name="Henrissat B."/>
            <person name="Kuo A."/>
            <person name="Liang C."/>
            <person name="Lipzen A."/>
            <person name="Lutzoni F."/>
            <person name="Magnuson J."/>
            <person name="Mondo S."/>
            <person name="Nolan M."/>
            <person name="Ohm R."/>
            <person name="Pangilinan J."/>
            <person name="Park H.-J."/>
            <person name="Ramirez L."/>
            <person name="Alfaro M."/>
            <person name="Sun H."/>
            <person name="Tritt A."/>
            <person name="Yoshinaga Y."/>
            <person name="Zwiers L.-H."/>
            <person name="Turgeon B."/>
            <person name="Goodwin S."/>
            <person name="Spatafora J."/>
            <person name="Crous P."/>
            <person name="Grigoriev I."/>
        </authorList>
    </citation>
    <scope>NUCLEOTIDE SEQUENCE</scope>
    <source>
        <strain evidence="2">CBS 121167</strain>
    </source>
</reference>
<organism evidence="2 3">
    <name type="scientific">Aplosporella prunicola CBS 121167</name>
    <dbReference type="NCBI Taxonomy" id="1176127"/>
    <lineage>
        <taxon>Eukaryota</taxon>
        <taxon>Fungi</taxon>
        <taxon>Dikarya</taxon>
        <taxon>Ascomycota</taxon>
        <taxon>Pezizomycotina</taxon>
        <taxon>Dothideomycetes</taxon>
        <taxon>Dothideomycetes incertae sedis</taxon>
        <taxon>Botryosphaeriales</taxon>
        <taxon>Aplosporellaceae</taxon>
        <taxon>Aplosporella</taxon>
    </lineage>
</organism>
<dbReference type="RefSeq" id="XP_033396475.1">
    <property type="nucleotide sequence ID" value="XM_033543278.1"/>
</dbReference>
<feature type="region of interest" description="Disordered" evidence="1">
    <location>
        <begin position="1"/>
        <end position="40"/>
    </location>
</feature>
<evidence type="ECO:0000256" key="1">
    <source>
        <dbReference type="SAM" id="MobiDB-lite"/>
    </source>
</evidence>
<evidence type="ECO:0000313" key="3">
    <source>
        <dbReference type="Proteomes" id="UP000799438"/>
    </source>
</evidence>
<feature type="region of interest" description="Disordered" evidence="1">
    <location>
        <begin position="56"/>
        <end position="114"/>
    </location>
</feature>
<dbReference type="AlphaFoldDB" id="A0A6A6B916"/>
<name>A0A6A6B916_9PEZI</name>
<gene>
    <name evidence="2" type="ORF">K452DRAFT_309863</name>
</gene>
<protein>
    <submittedName>
        <fullName evidence="2">Uncharacterized protein</fullName>
    </submittedName>
</protein>
<sequence>MLMLPTRPHASAQPHPLLAPVRGSRRVAIPPTASRKQLHRRLVRFRPSAAVSFTIARDRASRPQQPATSEPAWQDDAGRRRNDVHARIPVHGPSEHHHGTARRPSISTCLPISV</sequence>
<feature type="compositionally biased region" description="Basic and acidic residues" evidence="1">
    <location>
        <begin position="76"/>
        <end position="86"/>
    </location>
</feature>
<evidence type="ECO:0000313" key="2">
    <source>
        <dbReference type="EMBL" id="KAF2140762.1"/>
    </source>
</evidence>
<dbReference type="GeneID" id="54300775"/>
<proteinExistence type="predicted"/>
<dbReference type="Proteomes" id="UP000799438">
    <property type="component" value="Unassembled WGS sequence"/>
</dbReference>
<feature type="compositionally biased region" description="Polar residues" evidence="1">
    <location>
        <begin position="105"/>
        <end position="114"/>
    </location>
</feature>
<accession>A0A6A6B916</accession>